<feature type="site" description="Interaction with substrate tRNA" evidence="10">
    <location>
        <position position="125"/>
    </location>
</feature>
<evidence type="ECO:0000256" key="11">
    <source>
        <dbReference type="RuleBase" id="RU003783"/>
    </source>
</evidence>
<evidence type="ECO:0000313" key="14">
    <source>
        <dbReference type="EMBL" id="SKB61133.1"/>
    </source>
</evidence>
<name>A0A1T5CP92_9FIRM</name>
<evidence type="ECO:0000256" key="7">
    <source>
        <dbReference type="ARBA" id="ARBA00022840"/>
    </source>
</evidence>
<keyword evidence="5 10" id="KW-0819">tRNA processing</keyword>
<dbReference type="Gene3D" id="3.40.50.300">
    <property type="entry name" value="P-loop containing nucleotide triphosphate hydrolases"/>
    <property type="match status" value="1"/>
</dbReference>
<proteinExistence type="inferred from homology"/>
<evidence type="ECO:0000256" key="5">
    <source>
        <dbReference type="ARBA" id="ARBA00022694"/>
    </source>
</evidence>
<evidence type="ECO:0000313" key="15">
    <source>
        <dbReference type="Proteomes" id="UP000243406"/>
    </source>
</evidence>
<sequence length="308" mass="34782">MKNKKIIIIAGPTAVGKTALSVSLAKRINGEIISADSMQIYKQMDIGTAKVTASESSGITHHMIDIVSPQDDFTVADYAKLAREKIEDILSRGKVPIVVGGTGLYINSIVFEMDFNNSAPDSGIRNQYNTILLEQGSEYLYSILAKKNPEAANSIHPNNTKRVIRALEILDSKDDFSNFENAQSKYSKYDSKIYILSLERSILYNRINSRVDTMINNGLVDEVKDLLSKGLTNQHQSMKAIGYRQIISYLTNDLSLDDAVDLIKRDSRRYAKRQFTWFKKYKDAKWLDVGSQDIEKLTEEILNDYNKS</sequence>
<evidence type="ECO:0000256" key="2">
    <source>
        <dbReference type="ARBA" id="ARBA00003213"/>
    </source>
</evidence>
<dbReference type="SUPFAM" id="SSF52540">
    <property type="entry name" value="P-loop containing nucleoside triphosphate hydrolases"/>
    <property type="match status" value="2"/>
</dbReference>
<reference evidence="15" key="1">
    <citation type="submission" date="2017-02" db="EMBL/GenBank/DDBJ databases">
        <authorList>
            <person name="Varghese N."/>
            <person name="Submissions S."/>
        </authorList>
    </citation>
    <scope>NUCLEOTIDE SEQUENCE [LARGE SCALE GENOMIC DNA]</scope>
    <source>
        <strain evidence="15">ATCC 35199</strain>
    </source>
</reference>
<comment type="caution">
    <text evidence="10">Lacks conserved residue(s) required for the propagation of feature annotation.</text>
</comment>
<evidence type="ECO:0000256" key="10">
    <source>
        <dbReference type="HAMAP-Rule" id="MF_00185"/>
    </source>
</evidence>
<evidence type="ECO:0000256" key="9">
    <source>
        <dbReference type="ARBA" id="ARBA00049563"/>
    </source>
</evidence>
<accession>A0A1T5CP92</accession>
<evidence type="ECO:0000256" key="3">
    <source>
        <dbReference type="ARBA" id="ARBA00005842"/>
    </source>
</evidence>
<dbReference type="GO" id="GO:0005524">
    <property type="term" value="F:ATP binding"/>
    <property type="evidence" value="ECO:0007669"/>
    <property type="project" value="UniProtKB-UniRule"/>
</dbReference>
<dbReference type="NCBIfam" id="TIGR00174">
    <property type="entry name" value="miaA"/>
    <property type="match status" value="1"/>
</dbReference>
<dbReference type="GO" id="GO:0052381">
    <property type="term" value="F:tRNA dimethylallyltransferase activity"/>
    <property type="evidence" value="ECO:0007669"/>
    <property type="project" value="UniProtKB-UniRule"/>
</dbReference>
<dbReference type="Pfam" id="PF01715">
    <property type="entry name" value="IPPT"/>
    <property type="match status" value="1"/>
</dbReference>
<evidence type="ECO:0000256" key="1">
    <source>
        <dbReference type="ARBA" id="ARBA00001946"/>
    </source>
</evidence>
<keyword evidence="6 10" id="KW-0547">Nucleotide-binding</keyword>
<dbReference type="EMBL" id="FUYN01000005">
    <property type="protein sequence ID" value="SKB61133.1"/>
    <property type="molecule type" value="Genomic_DNA"/>
</dbReference>
<evidence type="ECO:0000256" key="8">
    <source>
        <dbReference type="ARBA" id="ARBA00022842"/>
    </source>
</evidence>
<dbReference type="PANTHER" id="PTHR11088:SF60">
    <property type="entry name" value="TRNA DIMETHYLALLYLTRANSFERASE"/>
    <property type="match status" value="1"/>
</dbReference>
<dbReference type="Proteomes" id="UP000243406">
    <property type="component" value="Unassembled WGS sequence"/>
</dbReference>
<evidence type="ECO:0000256" key="13">
    <source>
        <dbReference type="RuleBase" id="RU003785"/>
    </source>
</evidence>
<dbReference type="AlphaFoldDB" id="A0A1T5CP92"/>
<keyword evidence="15" id="KW-1185">Reference proteome</keyword>
<protein>
    <recommendedName>
        <fullName evidence="10">tRNA dimethylallyltransferase</fullName>
        <ecNumber evidence="10">2.5.1.75</ecNumber>
    </recommendedName>
    <alternativeName>
        <fullName evidence="10">Dimethylallyl diphosphate:tRNA dimethylallyltransferase</fullName>
        <shortName evidence="10">DMAPP:tRNA dimethylallyltransferase</shortName>
        <shortName evidence="10">DMATase</shortName>
    </alternativeName>
    <alternativeName>
        <fullName evidence="10">Isopentenyl-diphosphate:tRNA isopentenyltransferase</fullName>
        <shortName evidence="10">IPP transferase</shortName>
        <shortName evidence="10">IPPT</shortName>
        <shortName evidence="10">IPTase</shortName>
    </alternativeName>
</protein>
<keyword evidence="8 10" id="KW-0460">Magnesium</keyword>
<dbReference type="RefSeq" id="WP_079590095.1">
    <property type="nucleotide sequence ID" value="NZ_FUYN01000005.1"/>
</dbReference>
<organism evidence="14 15">
    <name type="scientific">Acetoanaerobium noterae</name>
    <dbReference type="NCBI Taxonomy" id="745369"/>
    <lineage>
        <taxon>Bacteria</taxon>
        <taxon>Bacillati</taxon>
        <taxon>Bacillota</taxon>
        <taxon>Clostridia</taxon>
        <taxon>Peptostreptococcales</taxon>
        <taxon>Filifactoraceae</taxon>
        <taxon>Acetoanaerobium</taxon>
    </lineage>
</organism>
<evidence type="ECO:0000256" key="12">
    <source>
        <dbReference type="RuleBase" id="RU003784"/>
    </source>
</evidence>
<gene>
    <name evidence="10" type="primary">miaA</name>
    <name evidence="14" type="ORF">SAMN02745120_2306</name>
</gene>
<evidence type="ECO:0000256" key="4">
    <source>
        <dbReference type="ARBA" id="ARBA00022679"/>
    </source>
</evidence>
<comment type="similarity">
    <text evidence="3 10 13">Belongs to the IPP transferase family.</text>
</comment>
<dbReference type="HAMAP" id="MF_00185">
    <property type="entry name" value="IPP_trans"/>
    <property type="match status" value="1"/>
</dbReference>
<dbReference type="InterPro" id="IPR018022">
    <property type="entry name" value="IPT"/>
</dbReference>
<dbReference type="EC" id="2.5.1.75" evidence="10"/>
<comment type="cofactor">
    <cofactor evidence="1 10">
        <name>Mg(2+)</name>
        <dbReference type="ChEBI" id="CHEBI:18420"/>
    </cofactor>
</comment>
<dbReference type="InterPro" id="IPR027417">
    <property type="entry name" value="P-loop_NTPase"/>
</dbReference>
<feature type="region of interest" description="Interaction with substrate tRNA" evidence="10">
    <location>
        <begin position="36"/>
        <end position="39"/>
    </location>
</feature>
<dbReference type="InterPro" id="IPR039657">
    <property type="entry name" value="Dimethylallyltransferase"/>
</dbReference>
<dbReference type="PANTHER" id="PTHR11088">
    <property type="entry name" value="TRNA DIMETHYLALLYLTRANSFERASE"/>
    <property type="match status" value="1"/>
</dbReference>
<dbReference type="OrthoDB" id="9776390at2"/>
<keyword evidence="4 10" id="KW-0808">Transferase</keyword>
<dbReference type="Gene3D" id="1.10.20.140">
    <property type="match status" value="1"/>
</dbReference>
<feature type="site" description="Interaction with substrate tRNA" evidence="10">
    <location>
        <position position="102"/>
    </location>
</feature>
<feature type="binding site" evidence="10">
    <location>
        <begin position="11"/>
        <end position="18"/>
    </location>
    <ligand>
        <name>ATP</name>
        <dbReference type="ChEBI" id="CHEBI:30616"/>
    </ligand>
</feature>
<comment type="catalytic activity">
    <reaction evidence="9 10 11">
        <text>adenosine(37) in tRNA + dimethylallyl diphosphate = N(6)-dimethylallyladenosine(37) in tRNA + diphosphate</text>
        <dbReference type="Rhea" id="RHEA:26482"/>
        <dbReference type="Rhea" id="RHEA-COMP:10162"/>
        <dbReference type="Rhea" id="RHEA-COMP:10375"/>
        <dbReference type="ChEBI" id="CHEBI:33019"/>
        <dbReference type="ChEBI" id="CHEBI:57623"/>
        <dbReference type="ChEBI" id="CHEBI:74411"/>
        <dbReference type="ChEBI" id="CHEBI:74415"/>
        <dbReference type="EC" id="2.5.1.75"/>
    </reaction>
</comment>
<feature type="binding site" evidence="10">
    <location>
        <begin position="13"/>
        <end position="18"/>
    </location>
    <ligand>
        <name>substrate</name>
    </ligand>
</feature>
<keyword evidence="7 10" id="KW-0067">ATP-binding</keyword>
<dbReference type="GO" id="GO:0006400">
    <property type="term" value="P:tRNA modification"/>
    <property type="evidence" value="ECO:0007669"/>
    <property type="project" value="TreeGrafter"/>
</dbReference>
<comment type="subunit">
    <text evidence="10">Monomer.</text>
</comment>
<comment type="function">
    <text evidence="2 10 12">Catalyzes the transfer of a dimethylallyl group onto the adenine at position 37 in tRNAs that read codons beginning with uridine, leading to the formation of N6-(dimethylallyl)adenosine (i(6)A).</text>
</comment>
<evidence type="ECO:0000256" key="6">
    <source>
        <dbReference type="ARBA" id="ARBA00022741"/>
    </source>
</evidence>